<evidence type="ECO:0000256" key="5">
    <source>
        <dbReference type="SAM" id="MobiDB-lite"/>
    </source>
</evidence>
<feature type="compositionally biased region" description="Pro residues" evidence="5">
    <location>
        <begin position="56"/>
        <end position="89"/>
    </location>
</feature>
<reference evidence="7 8" key="1">
    <citation type="journal article" date="2016" name="BMC Genomics">
        <title>Comparative genomic and transcriptomic analyses of the Fuzhuan brick tea-fermentation fungus Aspergillus cristatus.</title>
        <authorList>
            <person name="Ge Y."/>
            <person name="Wang Y."/>
            <person name="Liu Y."/>
            <person name="Tan Y."/>
            <person name="Ren X."/>
            <person name="Zhang X."/>
            <person name="Hyde K.D."/>
            <person name="Liu Y."/>
            <person name="Liu Z."/>
        </authorList>
    </citation>
    <scope>NUCLEOTIDE SEQUENCE [LARGE SCALE GENOMIC DNA]</scope>
    <source>
        <strain evidence="7 8">GZAAS20.1005</strain>
    </source>
</reference>
<evidence type="ECO:0000256" key="4">
    <source>
        <dbReference type="PROSITE-ProRule" id="PRU00192"/>
    </source>
</evidence>
<dbReference type="CDD" id="cd00174">
    <property type="entry name" value="SH3"/>
    <property type="match status" value="1"/>
</dbReference>
<feature type="domain" description="SH3" evidence="6">
    <location>
        <begin position="122"/>
        <end position="183"/>
    </location>
</feature>
<gene>
    <name evidence="7" type="ORF">SI65_09874</name>
</gene>
<dbReference type="SUPFAM" id="SSF50044">
    <property type="entry name" value="SH3-domain"/>
    <property type="match status" value="1"/>
</dbReference>
<dbReference type="InterPro" id="IPR036028">
    <property type="entry name" value="SH3-like_dom_sf"/>
</dbReference>
<evidence type="ECO:0000313" key="8">
    <source>
        <dbReference type="Proteomes" id="UP000094569"/>
    </source>
</evidence>
<keyword evidence="3" id="KW-0963">Cytoplasm</keyword>
<comment type="subcellular location">
    <subcellularLocation>
        <location evidence="1">Cytoplasm</location>
    </subcellularLocation>
</comment>
<keyword evidence="2 4" id="KW-0728">SH3 domain</keyword>
<dbReference type="SMART" id="SM00326">
    <property type="entry name" value="SH3"/>
    <property type="match status" value="1"/>
</dbReference>
<feature type="region of interest" description="Disordered" evidence="5">
    <location>
        <begin position="47"/>
        <end position="96"/>
    </location>
</feature>
<evidence type="ECO:0000256" key="3">
    <source>
        <dbReference type="ARBA" id="ARBA00022490"/>
    </source>
</evidence>
<feature type="region of interest" description="Disordered" evidence="5">
    <location>
        <begin position="200"/>
        <end position="225"/>
    </location>
</feature>
<dbReference type="Gene3D" id="2.30.30.40">
    <property type="entry name" value="SH3 Domains"/>
    <property type="match status" value="1"/>
</dbReference>
<dbReference type="GO" id="GO:0015629">
    <property type="term" value="C:actin cytoskeleton"/>
    <property type="evidence" value="ECO:0007669"/>
    <property type="project" value="TreeGrafter"/>
</dbReference>
<keyword evidence="8" id="KW-1185">Reference proteome</keyword>
<evidence type="ECO:0000256" key="2">
    <source>
        <dbReference type="ARBA" id="ARBA00022443"/>
    </source>
</evidence>
<dbReference type="Proteomes" id="UP000094569">
    <property type="component" value="Unassembled WGS sequence"/>
</dbReference>
<evidence type="ECO:0000259" key="6">
    <source>
        <dbReference type="PROSITE" id="PS50002"/>
    </source>
</evidence>
<proteinExistence type="predicted"/>
<dbReference type="PANTHER" id="PTHR47174">
    <property type="entry name" value="BRIDGING INTEGRATOR 3"/>
    <property type="match status" value="1"/>
</dbReference>
<sequence>MSGDNFTAAMANRSRRTVETELKFLAELSEITHEQLSSILGLLAGEQSRQLSQPQPSQPAPVPLPVQQTAPPPPPIQQPIVPPPAPYSPPTNQFANTSLNEKAPVQQHPPPPGPPPAYGAPGVLCTATALYAFEYKDPGDLELRPYDKIQVLKYTADEWWYGRNERTNQEGIFPRAWVNVIQDKDAPAPTTATNYGNIPLEVSQSGSAPPGPEGKGKANKFEQGGKKFGKKMGNAAIFGAGATMGSNIVNSIF</sequence>
<protein>
    <recommendedName>
        <fullName evidence="6">SH3 domain-containing protein</fullName>
    </recommendedName>
</protein>
<dbReference type="Pfam" id="PF00018">
    <property type="entry name" value="SH3_1"/>
    <property type="match status" value="1"/>
</dbReference>
<organism evidence="7 8">
    <name type="scientific">Aspergillus cristatus</name>
    <name type="common">Chinese Fuzhuan brick tea-fermentation fungus</name>
    <name type="synonym">Eurotium cristatum</name>
    <dbReference type="NCBI Taxonomy" id="573508"/>
    <lineage>
        <taxon>Eukaryota</taxon>
        <taxon>Fungi</taxon>
        <taxon>Dikarya</taxon>
        <taxon>Ascomycota</taxon>
        <taxon>Pezizomycotina</taxon>
        <taxon>Eurotiomycetes</taxon>
        <taxon>Eurotiomycetidae</taxon>
        <taxon>Eurotiales</taxon>
        <taxon>Aspergillaceae</taxon>
        <taxon>Aspergillus</taxon>
        <taxon>Aspergillus subgen. Aspergillus</taxon>
    </lineage>
</organism>
<dbReference type="VEuPathDB" id="FungiDB:SI65_09874"/>
<dbReference type="OrthoDB" id="6250593at2759"/>
<dbReference type="STRING" id="573508.A0A1E3B178"/>
<dbReference type="GO" id="GO:0008289">
    <property type="term" value="F:lipid binding"/>
    <property type="evidence" value="ECO:0007669"/>
    <property type="project" value="TreeGrafter"/>
</dbReference>
<dbReference type="GO" id="GO:0006897">
    <property type="term" value="P:endocytosis"/>
    <property type="evidence" value="ECO:0007669"/>
    <property type="project" value="InterPro"/>
</dbReference>
<dbReference type="PROSITE" id="PS50002">
    <property type="entry name" value="SH3"/>
    <property type="match status" value="1"/>
</dbReference>
<evidence type="ECO:0000313" key="7">
    <source>
        <dbReference type="EMBL" id="ODM14685.1"/>
    </source>
</evidence>
<comment type="caution">
    <text evidence="7">The sequence shown here is derived from an EMBL/GenBank/DDBJ whole genome shotgun (WGS) entry which is preliminary data.</text>
</comment>
<dbReference type="AlphaFoldDB" id="A0A1E3B178"/>
<evidence type="ECO:0000256" key="1">
    <source>
        <dbReference type="ARBA" id="ARBA00004496"/>
    </source>
</evidence>
<dbReference type="EMBL" id="JXNT01000022">
    <property type="protein sequence ID" value="ODM14685.1"/>
    <property type="molecule type" value="Genomic_DNA"/>
</dbReference>
<accession>A0A1E3B178</accession>
<dbReference type="GO" id="GO:0051666">
    <property type="term" value="P:actin cortical patch localization"/>
    <property type="evidence" value="ECO:0007669"/>
    <property type="project" value="InterPro"/>
</dbReference>
<dbReference type="GO" id="GO:0097320">
    <property type="term" value="P:plasma membrane tubulation"/>
    <property type="evidence" value="ECO:0007669"/>
    <property type="project" value="TreeGrafter"/>
</dbReference>
<dbReference type="InterPro" id="IPR046982">
    <property type="entry name" value="BIN3/RVS161-like"/>
</dbReference>
<name>A0A1E3B178_ASPCR</name>
<dbReference type="GO" id="GO:0005737">
    <property type="term" value="C:cytoplasm"/>
    <property type="evidence" value="ECO:0007669"/>
    <property type="project" value="UniProtKB-SubCell"/>
</dbReference>
<feature type="compositionally biased region" description="Basic and acidic residues" evidence="5">
    <location>
        <begin position="214"/>
        <end position="225"/>
    </location>
</feature>
<dbReference type="InterPro" id="IPR001452">
    <property type="entry name" value="SH3_domain"/>
</dbReference>
<dbReference type="PANTHER" id="PTHR47174:SF3">
    <property type="entry name" value="BRIDGING INTEGRATOR 3"/>
    <property type="match status" value="1"/>
</dbReference>